<dbReference type="PROSITE" id="PS00210">
    <property type="entry name" value="HEMOCYANIN_2"/>
    <property type="match status" value="1"/>
</dbReference>
<keyword evidence="6" id="KW-0186">Copper</keyword>
<evidence type="ECO:0000313" key="12">
    <source>
        <dbReference type="Proteomes" id="UP000036987"/>
    </source>
</evidence>
<dbReference type="PROSITE" id="PS00498">
    <property type="entry name" value="TYROSINASE_2"/>
    <property type="match status" value="1"/>
</dbReference>
<dbReference type="STRING" id="29655.A0A0K9P7U4"/>
<dbReference type="InterPro" id="IPR013788">
    <property type="entry name" value="Hemocyanin/hexamerin"/>
</dbReference>
<dbReference type="Pfam" id="PF12143">
    <property type="entry name" value="PPO1_KFDV"/>
    <property type="match status" value="1"/>
</dbReference>
<sequence>MTRRGFIIAIASFIASIFRGVGKSMGALIESPDLAVCKKIHTQGEVVIETTCCPPNRKKIVDFVFETPSRIRVRPAVQHMTVEHIEKYKEATRRMKALDKDDPRSFAQQANVHYAYCDDAYSEMGLPQMPLEVHKSWLFFPFHRWYLYFHEKILRSLIEDDDFVLPFWNYDDPSSMTLPSIFDEINSPLYDQLRNQDLCGSTKLINFRSYRDDPQPQLTDTEIIQNNLRVMRLQMVTNSKTTQQFFGGKYIVDRPRPNHTPGSLEMFPHNIVHSWVGSKSTPKGEDMGSFHTAARDPIFYVHHTNIDRLWGVWKDINCKNKDPDELEFLEASFLFYDEKAQLTRVTIKDCLNTSALGYRYDNVPIPWLDLDKTCAPTFINRRGSNNLRKVIFPLVLKSMESITIRRRMNNRSEVEKESREEVAIIDDIELDYEESVMFDVYINPSDADIRTDMSNFCSSFMNVPNGGRSIIDVKTRFVVGLTDLLDGIQADNDEYIVITLVPRKGNIKIGGLFIDFLDRHNF</sequence>
<proteinExistence type="inferred from homology"/>
<dbReference type="SUPFAM" id="SSF48056">
    <property type="entry name" value="Di-copper centre-containing domain"/>
    <property type="match status" value="1"/>
</dbReference>
<dbReference type="PANTHER" id="PTHR11474:SF76">
    <property type="entry name" value="SHKT DOMAIN-CONTAINING PROTEIN"/>
    <property type="match status" value="1"/>
</dbReference>
<organism evidence="11 12">
    <name type="scientific">Zostera marina</name>
    <name type="common">Eelgrass</name>
    <dbReference type="NCBI Taxonomy" id="29655"/>
    <lineage>
        <taxon>Eukaryota</taxon>
        <taxon>Viridiplantae</taxon>
        <taxon>Streptophyta</taxon>
        <taxon>Embryophyta</taxon>
        <taxon>Tracheophyta</taxon>
        <taxon>Spermatophyta</taxon>
        <taxon>Magnoliopsida</taxon>
        <taxon>Liliopsida</taxon>
        <taxon>Zosteraceae</taxon>
        <taxon>Zostera</taxon>
    </lineage>
</organism>
<keyword evidence="3" id="KW-0479">Metal-binding</keyword>
<feature type="signal peptide" evidence="8">
    <location>
        <begin position="1"/>
        <end position="22"/>
    </location>
</feature>
<name>A0A0K9P7U4_ZOSMR</name>
<dbReference type="InterPro" id="IPR002227">
    <property type="entry name" value="Tyrosinase_Cu-bd"/>
</dbReference>
<keyword evidence="7" id="KW-1015">Disulfide bond</keyword>
<dbReference type="Pfam" id="PF12142">
    <property type="entry name" value="PPO1_DWL"/>
    <property type="match status" value="1"/>
</dbReference>
<evidence type="ECO:0000256" key="7">
    <source>
        <dbReference type="ARBA" id="ARBA00023157"/>
    </source>
</evidence>
<dbReference type="AlphaFoldDB" id="A0A0K9P7U4"/>
<evidence type="ECO:0000259" key="10">
    <source>
        <dbReference type="PROSITE" id="PS00498"/>
    </source>
</evidence>
<dbReference type="EMBL" id="LFYR01001077">
    <property type="protein sequence ID" value="KMZ65064.1"/>
    <property type="molecule type" value="Genomic_DNA"/>
</dbReference>
<evidence type="ECO:0000256" key="3">
    <source>
        <dbReference type="ARBA" id="ARBA00022723"/>
    </source>
</evidence>
<keyword evidence="5" id="KW-0560">Oxidoreductase</keyword>
<comment type="similarity">
    <text evidence="2">Belongs to the tyrosinase family.</text>
</comment>
<dbReference type="InterPro" id="IPR050316">
    <property type="entry name" value="Tyrosinase/Hemocyanin"/>
</dbReference>
<accession>A0A0K9P7U4</accession>
<dbReference type="GO" id="GO:0046872">
    <property type="term" value="F:metal ion binding"/>
    <property type="evidence" value="ECO:0007669"/>
    <property type="project" value="UniProtKB-KW"/>
</dbReference>
<dbReference type="Pfam" id="PF00264">
    <property type="entry name" value="Tyrosinase"/>
    <property type="match status" value="1"/>
</dbReference>
<keyword evidence="4" id="KW-0883">Thioether bond</keyword>
<dbReference type="InterPro" id="IPR022739">
    <property type="entry name" value="Polyphenol_oxidase_cen"/>
</dbReference>
<protein>
    <submittedName>
        <fullName evidence="11">Catechol oxidase</fullName>
    </submittedName>
</protein>
<feature type="chain" id="PRO_5005527329" evidence="8">
    <location>
        <begin position="23"/>
        <end position="522"/>
    </location>
</feature>
<dbReference type="PANTHER" id="PTHR11474">
    <property type="entry name" value="TYROSINASE FAMILY MEMBER"/>
    <property type="match status" value="1"/>
</dbReference>
<evidence type="ECO:0000256" key="8">
    <source>
        <dbReference type="SAM" id="SignalP"/>
    </source>
</evidence>
<comment type="cofactor">
    <cofactor evidence="1">
        <name>Cu(2+)</name>
        <dbReference type="ChEBI" id="CHEBI:29036"/>
    </cofactor>
</comment>
<evidence type="ECO:0000256" key="1">
    <source>
        <dbReference type="ARBA" id="ARBA00001973"/>
    </source>
</evidence>
<evidence type="ECO:0000256" key="4">
    <source>
        <dbReference type="ARBA" id="ARBA00022784"/>
    </source>
</evidence>
<dbReference type="InterPro" id="IPR022740">
    <property type="entry name" value="Polyphenol_oxidase_C"/>
</dbReference>
<dbReference type="InterPro" id="IPR008922">
    <property type="entry name" value="Di-copper_centre_dom_sf"/>
</dbReference>
<dbReference type="Proteomes" id="UP000036987">
    <property type="component" value="Unassembled WGS sequence"/>
</dbReference>
<dbReference type="PROSITE" id="PS00497">
    <property type="entry name" value="TYROSINASE_1"/>
    <property type="match status" value="1"/>
</dbReference>
<dbReference type="Gene3D" id="1.10.1280.10">
    <property type="entry name" value="Di-copper center containing domain from catechol oxidase"/>
    <property type="match status" value="1"/>
</dbReference>
<reference evidence="12" key="1">
    <citation type="journal article" date="2016" name="Nature">
        <title>The genome of the seagrass Zostera marina reveals angiosperm adaptation to the sea.</title>
        <authorList>
            <person name="Olsen J.L."/>
            <person name="Rouze P."/>
            <person name="Verhelst B."/>
            <person name="Lin Y.-C."/>
            <person name="Bayer T."/>
            <person name="Collen J."/>
            <person name="Dattolo E."/>
            <person name="De Paoli E."/>
            <person name="Dittami S."/>
            <person name="Maumus F."/>
            <person name="Michel G."/>
            <person name="Kersting A."/>
            <person name="Lauritano C."/>
            <person name="Lohaus R."/>
            <person name="Toepel M."/>
            <person name="Tonon T."/>
            <person name="Vanneste K."/>
            <person name="Amirebrahimi M."/>
            <person name="Brakel J."/>
            <person name="Bostroem C."/>
            <person name="Chovatia M."/>
            <person name="Grimwood J."/>
            <person name="Jenkins J.W."/>
            <person name="Jueterbock A."/>
            <person name="Mraz A."/>
            <person name="Stam W.T."/>
            <person name="Tice H."/>
            <person name="Bornberg-Bauer E."/>
            <person name="Green P.J."/>
            <person name="Pearson G.A."/>
            <person name="Procaccini G."/>
            <person name="Duarte C.M."/>
            <person name="Schmutz J."/>
            <person name="Reusch T.B.H."/>
            <person name="Van de Peer Y."/>
        </authorList>
    </citation>
    <scope>NUCLEOTIDE SEQUENCE [LARGE SCALE GENOMIC DNA]</scope>
    <source>
        <strain evidence="12">cv. Finnish</strain>
    </source>
</reference>
<gene>
    <name evidence="11" type="ORF">ZOSMA_33G00960</name>
</gene>
<evidence type="ECO:0000256" key="2">
    <source>
        <dbReference type="ARBA" id="ARBA00009928"/>
    </source>
</evidence>
<dbReference type="OMA" id="FINNEHE"/>
<evidence type="ECO:0000256" key="5">
    <source>
        <dbReference type="ARBA" id="ARBA00023002"/>
    </source>
</evidence>
<comment type="caution">
    <text evidence="11">The sequence shown here is derived from an EMBL/GenBank/DDBJ whole genome shotgun (WGS) entry which is preliminary data.</text>
</comment>
<keyword evidence="12" id="KW-1185">Reference proteome</keyword>
<dbReference type="PRINTS" id="PR00092">
    <property type="entry name" value="TYROSINASE"/>
</dbReference>
<dbReference type="OrthoDB" id="6132182at2759"/>
<feature type="domain" description="Tyrosinase copper-binding" evidence="10">
    <location>
        <begin position="296"/>
        <end position="307"/>
    </location>
</feature>
<feature type="domain" description="Tyrosinase copper-binding" evidence="9">
    <location>
        <begin position="134"/>
        <end position="151"/>
    </location>
</feature>
<keyword evidence="8" id="KW-0732">Signal</keyword>
<evidence type="ECO:0000259" key="9">
    <source>
        <dbReference type="PROSITE" id="PS00497"/>
    </source>
</evidence>
<evidence type="ECO:0000256" key="6">
    <source>
        <dbReference type="ARBA" id="ARBA00023008"/>
    </source>
</evidence>
<evidence type="ECO:0000313" key="11">
    <source>
        <dbReference type="EMBL" id="KMZ65064.1"/>
    </source>
</evidence>
<dbReference type="GO" id="GO:0004097">
    <property type="term" value="F:catechol oxidase activity"/>
    <property type="evidence" value="ECO:0007669"/>
    <property type="project" value="InterPro"/>
</dbReference>